<evidence type="ECO:0000313" key="3">
    <source>
        <dbReference type="EMBL" id="SEG24945.1"/>
    </source>
</evidence>
<dbReference type="EMBL" id="FNVD01000020">
    <property type="protein sequence ID" value="SEG24945.1"/>
    <property type="molecule type" value="Genomic_DNA"/>
</dbReference>
<sequence length="101" mass="10364">MKPDRRTLNRIALVALAAVFALAPVGISLTPSGWPTLAPAAAWADETAATMAVETAAAMTVGATMAAAVTAKAGLLATTIHGTRGRMPTPTPTMPIRIRRD</sequence>
<gene>
    <name evidence="3" type="ORF">SAMN05421751_12026</name>
</gene>
<protein>
    <submittedName>
        <fullName evidence="3">Uncharacterized protein</fullName>
    </submittedName>
</protein>
<name>A0A1H5YMZ3_9RHOB</name>
<accession>A0A1H5YMZ3</accession>
<keyword evidence="2" id="KW-0812">Transmembrane</keyword>
<dbReference type="AlphaFoldDB" id="A0A1H5YMZ3"/>
<feature type="transmembrane region" description="Helical" evidence="2">
    <location>
        <begin position="56"/>
        <end position="77"/>
    </location>
</feature>
<evidence type="ECO:0000256" key="2">
    <source>
        <dbReference type="SAM" id="Phobius"/>
    </source>
</evidence>
<reference evidence="3 4" key="1">
    <citation type="submission" date="2016-10" db="EMBL/GenBank/DDBJ databases">
        <authorList>
            <person name="de Groot N.N."/>
        </authorList>
    </citation>
    <scope>NUCLEOTIDE SEQUENCE [LARGE SCALE GENOMIC DNA]</scope>
    <source>
        <strain evidence="3 4">DSM 23413</strain>
    </source>
</reference>
<dbReference type="RefSeq" id="WP_200822782.1">
    <property type="nucleotide sequence ID" value="NZ_FNVD01000020.1"/>
</dbReference>
<proteinExistence type="predicted"/>
<keyword evidence="2" id="KW-0472">Membrane</keyword>
<evidence type="ECO:0000313" key="4">
    <source>
        <dbReference type="Proteomes" id="UP000236742"/>
    </source>
</evidence>
<keyword evidence="2" id="KW-1133">Transmembrane helix</keyword>
<feature type="region of interest" description="Disordered" evidence="1">
    <location>
        <begin position="81"/>
        <end position="101"/>
    </location>
</feature>
<dbReference type="Proteomes" id="UP000236742">
    <property type="component" value="Unassembled WGS sequence"/>
</dbReference>
<keyword evidence="4" id="KW-1185">Reference proteome</keyword>
<organism evidence="3 4">
    <name type="scientific">Jhaorihella thermophila</name>
    <dbReference type="NCBI Taxonomy" id="488547"/>
    <lineage>
        <taxon>Bacteria</taxon>
        <taxon>Pseudomonadati</taxon>
        <taxon>Pseudomonadota</taxon>
        <taxon>Alphaproteobacteria</taxon>
        <taxon>Rhodobacterales</taxon>
        <taxon>Paracoccaceae</taxon>
        <taxon>Jhaorihella</taxon>
    </lineage>
</organism>
<evidence type="ECO:0000256" key="1">
    <source>
        <dbReference type="SAM" id="MobiDB-lite"/>
    </source>
</evidence>